<keyword evidence="16" id="KW-1185">Reference proteome</keyword>
<keyword evidence="12 13" id="KW-0998">Cell outer membrane</keyword>
<dbReference type="Proteomes" id="UP000664399">
    <property type="component" value="Unassembled WGS sequence"/>
</dbReference>
<sequence length="713" mass="77386">MVLALAVLEPAGLSCAAVAETGHDSTHRPGGGRGERPLMVHGHRTSTTASIATKTENHPVVNTAQSVTVITRNEMDVRGVLSLSQAVRYVAGITQDQRGATATRYDMFALRGFPVPAYLDGLKLEASPTGYATPQIDMFRVDRVEVLKGPSSALYGQSSPGGLLEMSSKLPQETRSYGSIAATGGSFDLYRVDADVGGWATDNGKIRYRIYGTANGSHSQLSQTGSRRFSISPAVTFGGDGPTTLTLLGNYQYDPTNASYGSVPLIGSLVKGPSGWIARDFYDGDKAFEEYRRKQGSFTYILTHHFSHAWELVSRARYDDIKTDYESVYTTGKWLSPTTVQRATFGSDEQLRRVAMDTQLLGHVQTGPVHHTLMVGVDYDYTHATELARKGTAPSLDVLHPVYDGAIPVPSLASDYNTRQQQIGVYAQDEMQIGSLYLTGSLRNDWYSARQQEYVANTSNSQHPSQISFRVAGLYHFSFGLAPYISYSTSFQPQAGIVSENGGRTTHQADPSVGRQLEGGVKYQIPGTSVLLSAAGFHIEQSNVLVSVGDAVYSTESGRVRADGFEFEAHMDVHRNLMVTAAFSAQHVHDDSTGKALVQSGRGNASLFAFYTVPSGRLKGVGFGGGLRYEASAYGGSTASIKDIRIPSYVVFDGALRYDLSAASAALRGWTLSASVRNLFDKRYIASCYGSAYSEWCWYGERRNAQATVAYSW</sequence>
<comment type="similarity">
    <text evidence="13">Belongs to the TonB-dependent receptor family.</text>
</comment>
<keyword evidence="10 13" id="KW-0472">Membrane</keyword>
<dbReference type="SUPFAM" id="SSF56935">
    <property type="entry name" value="Porins"/>
    <property type="match status" value="1"/>
</dbReference>
<dbReference type="EMBL" id="JAFVMG010000003">
    <property type="protein sequence ID" value="MBO1327811.1"/>
    <property type="molecule type" value="Genomic_DNA"/>
</dbReference>
<dbReference type="PANTHER" id="PTHR32552">
    <property type="entry name" value="FERRICHROME IRON RECEPTOR-RELATED"/>
    <property type="match status" value="1"/>
</dbReference>
<dbReference type="PROSITE" id="PS52016">
    <property type="entry name" value="TONB_DEPENDENT_REC_3"/>
    <property type="match status" value="1"/>
</dbReference>
<feature type="domain" description="TonB-dependent receptor plug" evidence="14">
    <location>
        <begin position="61"/>
        <end position="162"/>
    </location>
</feature>
<dbReference type="Pfam" id="PF07715">
    <property type="entry name" value="Plug"/>
    <property type="match status" value="1"/>
</dbReference>
<keyword evidence="6" id="KW-0732">Signal</keyword>
<dbReference type="PANTHER" id="PTHR32552:SF68">
    <property type="entry name" value="FERRICHROME OUTER MEMBRANE TRANSPORTER_PHAGE RECEPTOR"/>
    <property type="match status" value="1"/>
</dbReference>
<keyword evidence="7" id="KW-0408">Iron</keyword>
<comment type="subcellular location">
    <subcellularLocation>
        <location evidence="1 13">Cell outer membrane</location>
        <topology evidence="1 13">Multi-pass membrane protein</topology>
    </subcellularLocation>
</comment>
<accession>A0ABS3LL93</accession>
<keyword evidence="3 13" id="KW-1134">Transmembrane beta strand</keyword>
<reference evidence="15 16" key="1">
    <citation type="submission" date="2021-03" db="EMBL/GenBank/DDBJ databases">
        <title>The complete genome sequence of Acetobacter suratthaniensis TBRC 1719.</title>
        <authorList>
            <person name="Charoenyingcharoen P."/>
            <person name="Yukphan P."/>
        </authorList>
    </citation>
    <scope>NUCLEOTIDE SEQUENCE [LARGE SCALE GENOMIC DNA]</scope>
    <source>
        <strain evidence="15 16">TBRC 1719</strain>
    </source>
</reference>
<protein>
    <submittedName>
        <fullName evidence="15">TonB-dependent siderophore receptor</fullName>
    </submittedName>
</protein>
<keyword evidence="2 13" id="KW-0813">Transport</keyword>
<evidence type="ECO:0000256" key="10">
    <source>
        <dbReference type="ARBA" id="ARBA00023136"/>
    </source>
</evidence>
<keyword evidence="5 13" id="KW-0812">Transmembrane</keyword>
<dbReference type="NCBIfam" id="TIGR01783">
    <property type="entry name" value="TonB-siderophor"/>
    <property type="match status" value="1"/>
</dbReference>
<name>A0ABS3LL93_9PROT</name>
<dbReference type="InterPro" id="IPR037066">
    <property type="entry name" value="Plug_dom_sf"/>
</dbReference>
<evidence type="ECO:0000256" key="2">
    <source>
        <dbReference type="ARBA" id="ARBA00022448"/>
    </source>
</evidence>
<evidence type="ECO:0000256" key="11">
    <source>
        <dbReference type="ARBA" id="ARBA00023170"/>
    </source>
</evidence>
<evidence type="ECO:0000256" key="13">
    <source>
        <dbReference type="PROSITE-ProRule" id="PRU01360"/>
    </source>
</evidence>
<dbReference type="Gene3D" id="2.170.130.10">
    <property type="entry name" value="TonB-dependent receptor, plug domain"/>
    <property type="match status" value="1"/>
</dbReference>
<proteinExistence type="inferred from homology"/>
<evidence type="ECO:0000256" key="7">
    <source>
        <dbReference type="ARBA" id="ARBA00023004"/>
    </source>
</evidence>
<evidence type="ECO:0000313" key="16">
    <source>
        <dbReference type="Proteomes" id="UP000664399"/>
    </source>
</evidence>
<dbReference type="CDD" id="cd01347">
    <property type="entry name" value="ligand_gated_channel"/>
    <property type="match status" value="1"/>
</dbReference>
<organism evidence="15 16">
    <name type="scientific">Acetobacter suratthaniensis</name>
    <dbReference type="NCBI Taxonomy" id="1502841"/>
    <lineage>
        <taxon>Bacteria</taxon>
        <taxon>Pseudomonadati</taxon>
        <taxon>Pseudomonadota</taxon>
        <taxon>Alphaproteobacteria</taxon>
        <taxon>Acetobacterales</taxon>
        <taxon>Acetobacteraceae</taxon>
        <taxon>Acetobacter</taxon>
    </lineage>
</organism>
<evidence type="ECO:0000256" key="12">
    <source>
        <dbReference type="ARBA" id="ARBA00023237"/>
    </source>
</evidence>
<keyword evidence="11 15" id="KW-0675">Receptor</keyword>
<dbReference type="InterPro" id="IPR039426">
    <property type="entry name" value="TonB-dep_rcpt-like"/>
</dbReference>
<evidence type="ECO:0000256" key="6">
    <source>
        <dbReference type="ARBA" id="ARBA00022729"/>
    </source>
</evidence>
<evidence type="ECO:0000256" key="8">
    <source>
        <dbReference type="ARBA" id="ARBA00023065"/>
    </source>
</evidence>
<evidence type="ECO:0000256" key="4">
    <source>
        <dbReference type="ARBA" id="ARBA00022496"/>
    </source>
</evidence>
<dbReference type="InterPro" id="IPR012910">
    <property type="entry name" value="Plug_dom"/>
</dbReference>
<dbReference type="InterPro" id="IPR036942">
    <property type="entry name" value="Beta-barrel_TonB_sf"/>
</dbReference>
<comment type="caution">
    <text evidence="15">The sequence shown here is derived from an EMBL/GenBank/DDBJ whole genome shotgun (WGS) entry which is preliminary data.</text>
</comment>
<evidence type="ECO:0000256" key="5">
    <source>
        <dbReference type="ARBA" id="ARBA00022692"/>
    </source>
</evidence>
<dbReference type="RefSeq" id="WP_207853792.1">
    <property type="nucleotide sequence ID" value="NZ_JAFVMG010000003.1"/>
</dbReference>
<evidence type="ECO:0000256" key="1">
    <source>
        <dbReference type="ARBA" id="ARBA00004571"/>
    </source>
</evidence>
<evidence type="ECO:0000256" key="9">
    <source>
        <dbReference type="ARBA" id="ARBA00023077"/>
    </source>
</evidence>
<evidence type="ECO:0000256" key="3">
    <source>
        <dbReference type="ARBA" id="ARBA00022452"/>
    </source>
</evidence>
<dbReference type="InterPro" id="IPR010105">
    <property type="entry name" value="TonB_sidphr_rcpt"/>
</dbReference>
<keyword evidence="4" id="KW-0410">Iron transport</keyword>
<dbReference type="Gene3D" id="2.40.170.20">
    <property type="entry name" value="TonB-dependent receptor, beta-barrel domain"/>
    <property type="match status" value="1"/>
</dbReference>
<keyword evidence="9" id="KW-0798">TonB box</keyword>
<gene>
    <name evidence="15" type="ORF">J2D75_04880</name>
</gene>
<evidence type="ECO:0000259" key="14">
    <source>
        <dbReference type="Pfam" id="PF07715"/>
    </source>
</evidence>
<keyword evidence="8" id="KW-0406">Ion transport</keyword>
<evidence type="ECO:0000313" key="15">
    <source>
        <dbReference type="EMBL" id="MBO1327811.1"/>
    </source>
</evidence>